<organism evidence="1 2">
    <name type="scientific">Trema orientale</name>
    <name type="common">Charcoal tree</name>
    <name type="synonym">Celtis orientalis</name>
    <dbReference type="NCBI Taxonomy" id="63057"/>
    <lineage>
        <taxon>Eukaryota</taxon>
        <taxon>Viridiplantae</taxon>
        <taxon>Streptophyta</taxon>
        <taxon>Embryophyta</taxon>
        <taxon>Tracheophyta</taxon>
        <taxon>Spermatophyta</taxon>
        <taxon>Magnoliopsida</taxon>
        <taxon>eudicotyledons</taxon>
        <taxon>Gunneridae</taxon>
        <taxon>Pentapetalae</taxon>
        <taxon>rosids</taxon>
        <taxon>fabids</taxon>
        <taxon>Rosales</taxon>
        <taxon>Cannabaceae</taxon>
        <taxon>Trema</taxon>
    </lineage>
</organism>
<dbReference type="AlphaFoldDB" id="A0A2P5EIU7"/>
<evidence type="ECO:0000313" key="2">
    <source>
        <dbReference type="Proteomes" id="UP000237000"/>
    </source>
</evidence>
<name>A0A2P5EIU7_TREOI</name>
<sequence length="124" mass="14661">MNGYEFAKWLLQAPLIPPNESRMKKEFLIYALVLYYYIWSIRNSTFHSDMQINLQGLLSCINSIADDHILKWANWRQNIFPRDIDSNREPRIVISRIERIRVSTDAVYKDNKGIAGLMVRNNQD</sequence>
<keyword evidence="2" id="KW-1185">Reference proteome</keyword>
<gene>
    <name evidence="1" type="ORF">TorRG33x02_187460</name>
</gene>
<reference evidence="2" key="1">
    <citation type="submission" date="2016-06" db="EMBL/GenBank/DDBJ databases">
        <title>Parallel loss of symbiosis genes in relatives of nitrogen-fixing non-legume Parasponia.</title>
        <authorList>
            <person name="Van Velzen R."/>
            <person name="Holmer R."/>
            <person name="Bu F."/>
            <person name="Rutten L."/>
            <person name="Van Zeijl A."/>
            <person name="Liu W."/>
            <person name="Santuari L."/>
            <person name="Cao Q."/>
            <person name="Sharma T."/>
            <person name="Shen D."/>
            <person name="Roswanjaya Y."/>
            <person name="Wardhani T."/>
            <person name="Kalhor M.S."/>
            <person name="Jansen J."/>
            <person name="Van den Hoogen J."/>
            <person name="Gungor B."/>
            <person name="Hartog M."/>
            <person name="Hontelez J."/>
            <person name="Verver J."/>
            <person name="Yang W.-C."/>
            <person name="Schijlen E."/>
            <person name="Repin R."/>
            <person name="Schilthuizen M."/>
            <person name="Schranz E."/>
            <person name="Heidstra R."/>
            <person name="Miyata K."/>
            <person name="Fedorova E."/>
            <person name="Kohlen W."/>
            <person name="Bisseling T."/>
            <person name="Smit S."/>
            <person name="Geurts R."/>
        </authorList>
    </citation>
    <scope>NUCLEOTIDE SEQUENCE [LARGE SCALE GENOMIC DNA]</scope>
    <source>
        <strain evidence="2">cv. RG33-2</strain>
    </source>
</reference>
<dbReference type="InParanoid" id="A0A2P5EIU7"/>
<evidence type="ECO:0000313" key="1">
    <source>
        <dbReference type="EMBL" id="PON85466.1"/>
    </source>
</evidence>
<proteinExistence type="predicted"/>
<protein>
    <submittedName>
        <fullName evidence="1">Uncharacterized protein</fullName>
    </submittedName>
</protein>
<comment type="caution">
    <text evidence="1">The sequence shown here is derived from an EMBL/GenBank/DDBJ whole genome shotgun (WGS) entry which is preliminary data.</text>
</comment>
<dbReference type="Proteomes" id="UP000237000">
    <property type="component" value="Unassembled WGS sequence"/>
</dbReference>
<accession>A0A2P5EIU7</accession>
<dbReference type="EMBL" id="JXTC01000147">
    <property type="protein sequence ID" value="PON85466.1"/>
    <property type="molecule type" value="Genomic_DNA"/>
</dbReference>